<comment type="caution">
    <text evidence="2">The sequence shown here is derived from an EMBL/GenBank/DDBJ whole genome shotgun (WGS) entry which is preliminary data.</text>
</comment>
<sequence>MKIKVAIEIGVKAIALTMGLTFPYVPIWGKVIFLIVFWILRIRDIENDKKWTSVSAIFLIGMIVAYMAKQFL</sequence>
<keyword evidence="1" id="KW-0812">Transmembrane</keyword>
<protein>
    <submittedName>
        <fullName evidence="2">Uncharacterized protein</fullName>
    </submittedName>
</protein>
<reference evidence="2 3" key="1">
    <citation type="submission" date="2017-04" db="EMBL/GenBank/DDBJ databases">
        <authorList>
            <person name="Varghese N."/>
            <person name="Submissions S."/>
        </authorList>
    </citation>
    <scope>NUCLEOTIDE SEQUENCE [LARGE SCALE GENOMIC DNA]</scope>
    <source>
        <strain evidence="2 3">J12</strain>
    </source>
</reference>
<evidence type="ECO:0000313" key="2">
    <source>
        <dbReference type="EMBL" id="SMF00341.1"/>
    </source>
</evidence>
<dbReference type="EMBL" id="FXAE01000004">
    <property type="protein sequence ID" value="SMF00341.1"/>
    <property type="molecule type" value="Genomic_DNA"/>
</dbReference>
<organism evidence="2 3">
    <name type="scientific">Paenibacillus barengoltzii J12</name>
    <dbReference type="NCBI Taxonomy" id="935846"/>
    <lineage>
        <taxon>Bacteria</taxon>
        <taxon>Bacillati</taxon>
        <taxon>Bacillota</taxon>
        <taxon>Bacilli</taxon>
        <taxon>Bacillales</taxon>
        <taxon>Paenibacillaceae</taxon>
        <taxon>Paenibacillus</taxon>
    </lineage>
</organism>
<keyword evidence="1" id="KW-0472">Membrane</keyword>
<keyword evidence="3" id="KW-1185">Reference proteome</keyword>
<evidence type="ECO:0000313" key="3">
    <source>
        <dbReference type="Proteomes" id="UP000192939"/>
    </source>
</evidence>
<keyword evidence="1" id="KW-1133">Transmembrane helix</keyword>
<proteinExistence type="predicted"/>
<accession>A0ABY1LU93</accession>
<feature type="transmembrane region" description="Helical" evidence="1">
    <location>
        <begin position="51"/>
        <end position="68"/>
    </location>
</feature>
<dbReference type="Proteomes" id="UP000192939">
    <property type="component" value="Unassembled WGS sequence"/>
</dbReference>
<gene>
    <name evidence="2" type="ORF">SAMN02744124_00762</name>
</gene>
<dbReference type="RefSeq" id="WP_085278378.1">
    <property type="nucleotide sequence ID" value="NZ_FXAE01000004.1"/>
</dbReference>
<evidence type="ECO:0000256" key="1">
    <source>
        <dbReference type="SAM" id="Phobius"/>
    </source>
</evidence>
<feature type="transmembrane region" description="Helical" evidence="1">
    <location>
        <begin position="20"/>
        <end position="39"/>
    </location>
</feature>
<name>A0ABY1LU93_9BACL</name>